<reference evidence="1 2" key="1">
    <citation type="journal article" date="2020" name="Antonie Van Leeuwenhoek">
        <title>Rhodopirellula heiligendammensis sp. nov., Rhodopirellula pilleata sp. nov., and Rhodopirellula solitaria sp. nov. isolated from natural or artificial marine surfaces in Northern Germany and California, USA, and emended description of the genus Rhodopirellula.</title>
        <authorList>
            <person name="Kallscheuer N."/>
            <person name="Wiegand S."/>
            <person name="Jogler M."/>
            <person name="Boedeker C."/>
            <person name="Peeters S.H."/>
            <person name="Rast P."/>
            <person name="Heuer A."/>
            <person name="Jetten M.S.M."/>
            <person name="Rohde M."/>
            <person name="Jogler C."/>
        </authorList>
    </citation>
    <scope>NUCLEOTIDE SEQUENCE [LARGE SCALE GENOMIC DNA]</scope>
    <source>
        <strain evidence="1 2">Poly21</strain>
    </source>
</reference>
<dbReference type="AlphaFoldDB" id="A0A5C6BZE3"/>
<proteinExistence type="predicted"/>
<name>A0A5C6BZE3_9BACT</name>
<dbReference type="EMBL" id="SJPU01000002">
    <property type="protein sequence ID" value="TWU16791.1"/>
    <property type="molecule type" value="Genomic_DNA"/>
</dbReference>
<organism evidence="1 2">
    <name type="scientific">Allorhodopirellula heiligendammensis</name>
    <dbReference type="NCBI Taxonomy" id="2714739"/>
    <lineage>
        <taxon>Bacteria</taxon>
        <taxon>Pseudomonadati</taxon>
        <taxon>Planctomycetota</taxon>
        <taxon>Planctomycetia</taxon>
        <taxon>Pirellulales</taxon>
        <taxon>Pirellulaceae</taxon>
        <taxon>Allorhodopirellula</taxon>
    </lineage>
</organism>
<accession>A0A5C6BZE3</accession>
<dbReference type="Proteomes" id="UP000319908">
    <property type="component" value="Unassembled WGS sequence"/>
</dbReference>
<protein>
    <submittedName>
        <fullName evidence="1">Uncharacterized protein</fullName>
    </submittedName>
</protein>
<comment type="caution">
    <text evidence="1">The sequence shown here is derived from an EMBL/GenBank/DDBJ whole genome shotgun (WGS) entry which is preliminary data.</text>
</comment>
<gene>
    <name evidence="1" type="ORF">Poly21_39980</name>
</gene>
<keyword evidence="2" id="KW-1185">Reference proteome</keyword>
<sequence>MSHDFPISYVAMKVLSEASFKLFLKKPLLR</sequence>
<evidence type="ECO:0000313" key="1">
    <source>
        <dbReference type="EMBL" id="TWU16791.1"/>
    </source>
</evidence>
<evidence type="ECO:0000313" key="2">
    <source>
        <dbReference type="Proteomes" id="UP000319908"/>
    </source>
</evidence>